<dbReference type="Proteomes" id="UP000033099">
    <property type="component" value="Chromosome"/>
</dbReference>
<evidence type="ECO:0000313" key="2">
    <source>
        <dbReference type="Proteomes" id="UP000033099"/>
    </source>
</evidence>
<organism evidence="1 2">
    <name type="scientific">Pseudomonas synxantha</name>
    <dbReference type="NCBI Taxonomy" id="47883"/>
    <lineage>
        <taxon>Bacteria</taxon>
        <taxon>Pseudomonadati</taxon>
        <taxon>Pseudomonadota</taxon>
        <taxon>Gammaproteobacteria</taxon>
        <taxon>Pseudomonadales</taxon>
        <taxon>Pseudomonadaceae</taxon>
        <taxon>Pseudomonas</taxon>
    </lineage>
</organism>
<accession>A0AAU8TF60</accession>
<evidence type="ECO:0000313" key="1">
    <source>
        <dbReference type="EMBL" id="AKA81350.1"/>
    </source>
</evidence>
<sequence>MSGHLVVLQVVSTHKRLAAASCNRLSTGCAKAHEKPAKS</sequence>
<proteinExistence type="predicted"/>
<dbReference type="AlphaFoldDB" id="A0AAU8TF60"/>
<gene>
    <name evidence="1" type="ORF">VO64_0804</name>
</gene>
<dbReference type="KEGG" id="pfb:VO64_0804"/>
<name>A0AAU8TF60_9PSED</name>
<dbReference type="EMBL" id="CP011117">
    <property type="protein sequence ID" value="AKA81350.1"/>
    <property type="molecule type" value="Genomic_DNA"/>
</dbReference>
<protein>
    <submittedName>
        <fullName evidence="1">Uncharacterized protein</fullName>
    </submittedName>
</protein>
<reference evidence="1 2" key="1">
    <citation type="journal article" date="2015" name="Genome Announc.">
        <title>Complete Genome Sequence of Biocontrol Strain Pseudomonas fluorescens LBUM223.</title>
        <authorList>
            <person name="Roquigny R."/>
            <person name="Arseneault T."/>
            <person name="Gadkar V.J."/>
            <person name="Novinscak A."/>
            <person name="Joly D.L."/>
            <person name="Filion M."/>
        </authorList>
    </citation>
    <scope>NUCLEOTIDE SEQUENCE [LARGE SCALE GENOMIC DNA]</scope>
    <source>
        <strain evidence="1 2">LBUM223</strain>
    </source>
</reference>